<dbReference type="EMBL" id="JAEHFW010000001">
    <property type="protein sequence ID" value="MBK0378903.1"/>
    <property type="molecule type" value="Genomic_DNA"/>
</dbReference>
<dbReference type="PANTHER" id="PTHR30386">
    <property type="entry name" value="MEMBRANE FUSION SUBUNIT OF EMRAB-TOLC MULTIDRUG EFFLUX PUMP"/>
    <property type="match status" value="1"/>
</dbReference>
<dbReference type="InterPro" id="IPR058982">
    <property type="entry name" value="Beta-barrel_AprE"/>
</dbReference>
<dbReference type="PANTHER" id="PTHR30386:SF28">
    <property type="entry name" value="EXPORTED PROTEIN"/>
    <property type="match status" value="1"/>
</dbReference>
<proteinExistence type="predicted"/>
<comment type="caution">
    <text evidence="4">The sequence shown here is derived from an EMBL/GenBank/DDBJ whole genome shotgun (WGS) entry which is preliminary data.</text>
</comment>
<name>A0A934PQI6_9SPHI</name>
<keyword evidence="2" id="KW-0472">Membrane</keyword>
<keyword evidence="1" id="KW-0175">Coiled coil</keyword>
<dbReference type="AlphaFoldDB" id="A0A934PQI6"/>
<gene>
    <name evidence="4" type="ORF">I5M19_06270</name>
</gene>
<dbReference type="PRINTS" id="PR01490">
    <property type="entry name" value="RTXTOXIND"/>
</dbReference>
<reference evidence="4" key="1">
    <citation type="submission" date="2020-12" db="EMBL/GenBank/DDBJ databases">
        <title>Bacterial novel species Mucilaginibacter sp. SD-g isolated from soil.</title>
        <authorList>
            <person name="Jung H.-Y."/>
        </authorList>
    </citation>
    <scope>NUCLEOTIDE SEQUENCE</scope>
    <source>
        <strain evidence="4">SD-g</strain>
    </source>
</reference>
<keyword evidence="2" id="KW-1133">Transmembrane helix</keyword>
<dbReference type="SUPFAM" id="SSF56954">
    <property type="entry name" value="Outer membrane efflux proteins (OEP)"/>
    <property type="match status" value="1"/>
</dbReference>
<feature type="transmembrane region" description="Helical" evidence="2">
    <location>
        <begin position="29"/>
        <end position="51"/>
    </location>
</feature>
<feature type="coiled-coil region" evidence="1">
    <location>
        <begin position="172"/>
        <end position="206"/>
    </location>
</feature>
<organism evidence="4 5">
    <name type="scientific">Mucilaginibacter segetis</name>
    <dbReference type="NCBI Taxonomy" id="2793071"/>
    <lineage>
        <taxon>Bacteria</taxon>
        <taxon>Pseudomonadati</taxon>
        <taxon>Bacteroidota</taxon>
        <taxon>Sphingobacteriia</taxon>
        <taxon>Sphingobacteriales</taxon>
        <taxon>Sphingobacteriaceae</taxon>
        <taxon>Mucilaginibacter</taxon>
    </lineage>
</organism>
<dbReference type="RefSeq" id="WP_200065349.1">
    <property type="nucleotide sequence ID" value="NZ_JAEHFW010000001.1"/>
</dbReference>
<dbReference type="Proteomes" id="UP000613193">
    <property type="component" value="Unassembled WGS sequence"/>
</dbReference>
<evidence type="ECO:0000256" key="2">
    <source>
        <dbReference type="SAM" id="Phobius"/>
    </source>
</evidence>
<accession>A0A934PQI6</accession>
<evidence type="ECO:0000313" key="4">
    <source>
        <dbReference type="EMBL" id="MBK0378903.1"/>
    </source>
</evidence>
<keyword evidence="2" id="KW-0812">Transmembrane</keyword>
<dbReference type="InterPro" id="IPR050739">
    <property type="entry name" value="MFP"/>
</dbReference>
<keyword evidence="5" id="KW-1185">Reference proteome</keyword>
<evidence type="ECO:0000313" key="5">
    <source>
        <dbReference type="Proteomes" id="UP000613193"/>
    </source>
</evidence>
<dbReference type="Gene3D" id="2.40.30.170">
    <property type="match status" value="1"/>
</dbReference>
<evidence type="ECO:0000259" key="3">
    <source>
        <dbReference type="Pfam" id="PF26002"/>
    </source>
</evidence>
<dbReference type="Pfam" id="PF26002">
    <property type="entry name" value="Beta-barrel_AprE"/>
    <property type="match status" value="1"/>
</dbReference>
<sequence>MPSTYTEIHAETRHTDDVQDIITSVPSWILRWGITLFFCILMLLVALSAFIRYPDIIKTQLKITSPNVAKPVVPKITGKLVKLLVKNDQEVVADQPLAYIESTADHSKVLALLTNLKKVQKQLSLNQPVNSNLFNNTANTQLGELQAAYQSFAQAYISYKSTVEDGFLLKKRAYLQKDITSLNEQAGQLKAEKSLQQQDLKLAEDEYAMHQKLAKAKVETPAELRQQESKYLSKKSPLIQTDASLISANANLLAKQKEILELDNQILEEKAGFAQALNSLISQMEDWENKYILSASQAGKVSFAGIVQQNQVVSPGQEVFYINSGNDKFFGEMTIPQDNLGKVKKGQEVLIKLKSYPFEEYGMLRGRISYIADVPYRDSIFISRVDFRSNSLSDLKKPVHLKQGMVANAEIVTEDATILQRLTRNVTKAISSN</sequence>
<evidence type="ECO:0000256" key="1">
    <source>
        <dbReference type="SAM" id="Coils"/>
    </source>
</evidence>
<feature type="domain" description="AprE-like beta-barrel" evidence="3">
    <location>
        <begin position="332"/>
        <end position="414"/>
    </location>
</feature>
<protein>
    <submittedName>
        <fullName evidence="4">HlyD family efflux transporter periplasmic adaptor subunit</fullName>
    </submittedName>
</protein>